<comment type="catalytic activity">
    <reaction evidence="7">
        <text>a 2'-deoxyadenosine in DNA + S-adenosyl-L-methionine = an N(6)-methyl-2'-deoxyadenosine in DNA + S-adenosyl-L-homocysteine + H(+)</text>
        <dbReference type="Rhea" id="RHEA:15197"/>
        <dbReference type="Rhea" id="RHEA-COMP:12418"/>
        <dbReference type="Rhea" id="RHEA-COMP:12419"/>
        <dbReference type="ChEBI" id="CHEBI:15378"/>
        <dbReference type="ChEBI" id="CHEBI:57856"/>
        <dbReference type="ChEBI" id="CHEBI:59789"/>
        <dbReference type="ChEBI" id="CHEBI:90615"/>
        <dbReference type="ChEBI" id="CHEBI:90616"/>
        <dbReference type="EC" id="2.1.1.72"/>
    </reaction>
</comment>
<dbReference type="Pfam" id="PF07669">
    <property type="entry name" value="Eco57I"/>
    <property type="match status" value="1"/>
</dbReference>
<dbReference type="PROSITE" id="PS00092">
    <property type="entry name" value="N6_MTASE"/>
    <property type="match status" value="1"/>
</dbReference>
<keyword evidence="9" id="KW-0614">Plasmid</keyword>
<keyword evidence="4" id="KW-0949">S-adenosyl-L-methionine</keyword>
<evidence type="ECO:0000313" key="10">
    <source>
        <dbReference type="EMBL" id="AKC05667.1"/>
    </source>
</evidence>
<dbReference type="SUPFAM" id="SSF53335">
    <property type="entry name" value="S-adenosyl-L-methionine-dependent methyltransferases"/>
    <property type="match status" value="1"/>
</dbReference>
<dbReference type="GO" id="GO:0032259">
    <property type="term" value="P:methylation"/>
    <property type="evidence" value="ECO:0007669"/>
    <property type="project" value="UniProtKB-KW"/>
</dbReference>
<dbReference type="EC" id="2.1.1.72" evidence="1"/>
<geneLocation type="plasmid" evidence="10">
    <name>pVA1</name>
</geneLocation>
<dbReference type="InterPro" id="IPR029063">
    <property type="entry name" value="SAM-dependent_MTases_sf"/>
</dbReference>
<keyword evidence="3" id="KW-0808">Transferase</keyword>
<dbReference type="InterPro" id="IPR050953">
    <property type="entry name" value="N4_N6_ade-DNA_methylase"/>
</dbReference>
<evidence type="ECO:0000256" key="7">
    <source>
        <dbReference type="ARBA" id="ARBA00047942"/>
    </source>
</evidence>
<keyword evidence="5" id="KW-0680">Restriction system</keyword>
<dbReference type="GO" id="GO:0009307">
    <property type="term" value="P:DNA restriction-modification system"/>
    <property type="evidence" value="ECO:0007669"/>
    <property type="project" value="UniProtKB-KW"/>
</dbReference>
<accession>A0A077ER15</accession>
<dbReference type="PANTHER" id="PTHR33841">
    <property type="entry name" value="DNA METHYLTRANSFERASE YEEA-RELATED"/>
    <property type="match status" value="1"/>
</dbReference>
<evidence type="ECO:0000256" key="1">
    <source>
        <dbReference type="ARBA" id="ARBA00011900"/>
    </source>
</evidence>
<evidence type="ECO:0000256" key="4">
    <source>
        <dbReference type="ARBA" id="ARBA00022691"/>
    </source>
</evidence>
<reference evidence="10" key="3">
    <citation type="journal article" date="2015" name="Proc. Natl. Acad. Sci. U.S.A.">
        <title>The opportunistic marine pathogen Vibrio parahaemolyticus becomes virulent by acquiring a plasmid that expresses a deadly toxin.</title>
        <authorList>
            <person name="Lee C.T."/>
            <person name="Chen I.T."/>
            <person name="Yang Y.T."/>
            <person name="Ko T.P."/>
            <person name="Huang Y.T."/>
            <person name="Huang J.Y."/>
            <person name="Huang M.F."/>
            <person name="Lin S.J."/>
            <person name="Chen C.Y."/>
            <person name="Lin S.S."/>
            <person name="Lightner D.V."/>
            <person name="Wang H.C."/>
            <person name="Wang A.H."/>
            <person name="Wang H.C."/>
            <person name="Hor L.I."/>
            <person name="Lo C.F."/>
        </authorList>
    </citation>
    <scope>NUCLEOTIDE SEQUENCE</scope>
    <source>
        <strain evidence="10">3HP</strain>
        <plasmid evidence="10">pVA1</plasmid>
    </source>
</reference>
<evidence type="ECO:0000313" key="9">
    <source>
        <dbReference type="EMBL" id="AIL49862.1"/>
    </source>
</evidence>
<keyword evidence="6" id="KW-0238">DNA-binding</keyword>
<dbReference type="AlphaFoldDB" id="A0A077ER15"/>
<feature type="domain" description="Type II methyltransferase M.TaqI-like" evidence="8">
    <location>
        <begin position="35"/>
        <end position="290"/>
    </location>
</feature>
<protein>
    <recommendedName>
        <fullName evidence="1">site-specific DNA-methyltransferase (adenine-specific)</fullName>
        <ecNumber evidence="1">2.1.1.72</ecNumber>
    </recommendedName>
</protein>
<evidence type="ECO:0000256" key="6">
    <source>
        <dbReference type="ARBA" id="ARBA00023125"/>
    </source>
</evidence>
<dbReference type="GO" id="GO:0009007">
    <property type="term" value="F:site-specific DNA-methyltransferase (adenine-specific) activity"/>
    <property type="evidence" value="ECO:0007669"/>
    <property type="project" value="UniProtKB-EC"/>
</dbReference>
<dbReference type="EMBL" id="KM067908">
    <property type="protein sequence ID" value="AIL49862.1"/>
    <property type="molecule type" value="Genomic_DNA"/>
</dbReference>
<name>A0A077ER15_VIBPH</name>
<evidence type="ECO:0000256" key="3">
    <source>
        <dbReference type="ARBA" id="ARBA00022679"/>
    </source>
</evidence>
<dbReference type="EMBL" id="KP324996">
    <property type="protein sequence ID" value="AKC05667.1"/>
    <property type="molecule type" value="Genomic_DNA"/>
</dbReference>
<geneLocation type="plasmid" evidence="9">
    <name>pVPA3-1</name>
</geneLocation>
<reference evidence="10" key="1">
    <citation type="submission" date="2014-12" db="EMBL/GenBank/DDBJ databases">
        <authorList>
            <person name="Lee C.-T."/>
            <person name="Chen I.-T."/>
            <person name="Yang Y.-T."/>
            <person name="Chen C.-Y."/>
            <person name="Lo C.-F."/>
        </authorList>
    </citation>
    <scope>NUCLEOTIDE SEQUENCE</scope>
    <source>
        <strain evidence="10">3HP</strain>
        <plasmid evidence="10">pVA1</plasmid>
    </source>
</reference>
<evidence type="ECO:0000256" key="2">
    <source>
        <dbReference type="ARBA" id="ARBA00022603"/>
    </source>
</evidence>
<reference evidence="9" key="2">
    <citation type="journal article" date="2015" name="Dis. Aquat. Organ.">
        <title>Photorhabdus insect-related (Pir) toxin-like genes in a plasmid of Vibrio parahaemolyticus, the causative agent of acute hepatopancreatic necrosis disease (AHPND) of shrimp.</title>
        <authorList>
            <person name="Han J.E."/>
            <person name="Tang K.F."/>
            <person name="Tran L.H."/>
            <person name="Lightner D.V."/>
        </authorList>
    </citation>
    <scope>NUCLEOTIDE SEQUENCE</scope>
    <source>
        <strain evidence="9">13-028/A3</strain>
        <plasmid evidence="9">pVPA3-1</plasmid>
    </source>
</reference>
<keyword evidence="2 10" id="KW-0489">Methyltransferase</keyword>
<evidence type="ECO:0000256" key="5">
    <source>
        <dbReference type="ARBA" id="ARBA00022747"/>
    </source>
</evidence>
<evidence type="ECO:0000259" key="8">
    <source>
        <dbReference type="Pfam" id="PF07669"/>
    </source>
</evidence>
<dbReference type="InterPro" id="IPR011639">
    <property type="entry name" value="MethylTrfase_TaqI-like_dom"/>
</dbReference>
<organism evidence="9">
    <name type="scientific">Vibrio parahaemolyticus</name>
    <dbReference type="NCBI Taxonomy" id="670"/>
    <lineage>
        <taxon>Bacteria</taxon>
        <taxon>Pseudomonadati</taxon>
        <taxon>Pseudomonadota</taxon>
        <taxon>Gammaproteobacteria</taxon>
        <taxon>Vibrionales</taxon>
        <taxon>Vibrionaceae</taxon>
        <taxon>Vibrio</taxon>
    </lineage>
</organism>
<dbReference type="Gene3D" id="3.40.50.150">
    <property type="entry name" value="Vaccinia Virus protein VP39"/>
    <property type="match status" value="1"/>
</dbReference>
<dbReference type="GO" id="GO:0003677">
    <property type="term" value="F:DNA binding"/>
    <property type="evidence" value="ECO:0007669"/>
    <property type="project" value="UniProtKB-KW"/>
</dbReference>
<dbReference type="RefSeq" id="WP_032072606.1">
    <property type="nucleotide sequence ID" value="NC_025152.1"/>
</dbReference>
<dbReference type="InterPro" id="IPR002052">
    <property type="entry name" value="DNA_methylase_N6_adenine_CS"/>
</dbReference>
<proteinExistence type="predicted"/>
<gene>
    <name evidence="10" type="ORF">pVA1047</name>
</gene>
<dbReference type="PANTHER" id="PTHR33841:SF6">
    <property type="entry name" value="TYPE II METHYLTRANSFERASE M.HINDII"/>
    <property type="match status" value="1"/>
</dbReference>
<sequence>MYNSRSTLGGLVSRLNYATKPSQEDKLENVLGSVKGIDLNPLAVLTARINYFINISDLLEDNLDIEIPIYLGDSSYVPSEYILDCVQCLKYTINTLKGPLEIIIPKSCVSDSSLFSKTMSNIEYHIKALDVDAVYESLINLCDDEDKTEEVKSSILTLSEKFIELENQEWNGIWARIVTNFLTTANIGQFDLIVGNPPWIDWKNLPAGYRSRIKELCLERHLFSGDGVTGGINLNICALISNVAAENWLAQEGILSFLMPHNLIFQQTYEGFREFWTSKGNLYLQELFDWGKSGHPFKPVTINFSTYVYSRKFVDYETGVPVHCINKKKGSPPLSAYAQETSYENVAISFDVNSKLAGTIHTLNNIFSYAEDEEQLQKYKAIVGVSSYKGREGVEFFPQELFLLDYIKTTSGKLEFTNYQGGTRSKHKIVKQNVLLEKEFVHPLVKGVDIEPFSVKQTSYYVPFPYEEGSRKALPPSELTKRSPLLAKYFLKNKKTLEQQTDYNDKIIGEKNISAFYSLARVGAYTYGSHFVCFRDNTKWQAAVISELETPWGEMKRPLFQNHAVSISQREDGTFISLAEAHFICAILNAPSVKSYMENSSDSRSFKIRPPVNIPQYDENDPVHAKLSELSKDAHALKGEDKPIDNVLLEIDTLVTNGL</sequence>